<reference evidence="1" key="1">
    <citation type="submission" date="2018-02" db="EMBL/GenBank/DDBJ databases">
        <title>Rhizophora mucronata_Transcriptome.</title>
        <authorList>
            <person name="Meera S.P."/>
            <person name="Sreeshan A."/>
            <person name="Augustine A."/>
        </authorList>
    </citation>
    <scope>NUCLEOTIDE SEQUENCE</scope>
    <source>
        <tissue evidence="1">Leaf</tissue>
    </source>
</reference>
<dbReference type="AlphaFoldDB" id="A0A2P2QY58"/>
<proteinExistence type="predicted"/>
<accession>A0A2P2QY58</accession>
<sequence length="24" mass="2787">MKLVSVEMTVIWIVCKTELFSSKD</sequence>
<evidence type="ECO:0000313" key="1">
    <source>
        <dbReference type="EMBL" id="MBX71885.1"/>
    </source>
</evidence>
<organism evidence="1">
    <name type="scientific">Rhizophora mucronata</name>
    <name type="common">Asiatic mangrove</name>
    <dbReference type="NCBI Taxonomy" id="61149"/>
    <lineage>
        <taxon>Eukaryota</taxon>
        <taxon>Viridiplantae</taxon>
        <taxon>Streptophyta</taxon>
        <taxon>Embryophyta</taxon>
        <taxon>Tracheophyta</taxon>
        <taxon>Spermatophyta</taxon>
        <taxon>Magnoliopsida</taxon>
        <taxon>eudicotyledons</taxon>
        <taxon>Gunneridae</taxon>
        <taxon>Pentapetalae</taxon>
        <taxon>rosids</taxon>
        <taxon>fabids</taxon>
        <taxon>Malpighiales</taxon>
        <taxon>Rhizophoraceae</taxon>
        <taxon>Rhizophora</taxon>
    </lineage>
</organism>
<dbReference type="EMBL" id="GGEC01091401">
    <property type="protein sequence ID" value="MBX71885.1"/>
    <property type="molecule type" value="Transcribed_RNA"/>
</dbReference>
<protein>
    <submittedName>
        <fullName evidence="1">Uncharacterized protein</fullName>
    </submittedName>
</protein>
<name>A0A2P2QY58_RHIMU</name>